<feature type="region of interest" description="Disordered" evidence="4">
    <location>
        <begin position="121"/>
        <end position="200"/>
    </location>
</feature>
<evidence type="ECO:0000313" key="6">
    <source>
        <dbReference type="Proteomes" id="UP000574390"/>
    </source>
</evidence>
<dbReference type="PANTHER" id="PTHR18896:SF76">
    <property type="entry name" value="PHOSPHOLIPASE"/>
    <property type="match status" value="1"/>
</dbReference>
<dbReference type="GO" id="GO:0009395">
    <property type="term" value="P:phospholipid catabolic process"/>
    <property type="evidence" value="ECO:0007669"/>
    <property type="project" value="TreeGrafter"/>
</dbReference>
<comment type="catalytic activity">
    <reaction evidence="1">
        <text>a 1,2-diacyl-sn-glycero-3-phosphocholine + H2O = a 1,2-diacyl-sn-glycero-3-phosphate + choline + H(+)</text>
        <dbReference type="Rhea" id="RHEA:14445"/>
        <dbReference type="ChEBI" id="CHEBI:15354"/>
        <dbReference type="ChEBI" id="CHEBI:15377"/>
        <dbReference type="ChEBI" id="CHEBI:15378"/>
        <dbReference type="ChEBI" id="CHEBI:57643"/>
        <dbReference type="ChEBI" id="CHEBI:58608"/>
        <dbReference type="EC" id="3.1.4.4"/>
    </reaction>
</comment>
<dbReference type="GO" id="GO:0004630">
    <property type="term" value="F:phospholipase D activity"/>
    <property type="evidence" value="ECO:0007669"/>
    <property type="project" value="UniProtKB-EC"/>
</dbReference>
<evidence type="ECO:0000256" key="4">
    <source>
        <dbReference type="SAM" id="MobiDB-lite"/>
    </source>
</evidence>
<sequence length="200" mass="22087">EKGERHKSRPLLDRNSQPRMPWHDTSVQIVGPVVSDIARHFVQLWNHIKTDKHKQQDKVQYLQVTGEERSKHERTARLKKNLKGKLKRIQEFDVRKRLGGADLLQLNRAKAISQEHEIAPDVEVPEPQGDAPPESPVGASQGGLGPVQGGAGPTAAVVGHHRPPRHDNYGAHVKAPSKEQEGRPSLARGNTTGMAISLDV</sequence>
<dbReference type="EMBL" id="JABANM010032104">
    <property type="protein sequence ID" value="KAF4703487.1"/>
    <property type="molecule type" value="Genomic_DNA"/>
</dbReference>
<comment type="caution">
    <text evidence="5">The sequence shown here is derived from an EMBL/GenBank/DDBJ whole genome shotgun (WGS) entry which is preliminary data.</text>
</comment>
<evidence type="ECO:0000256" key="3">
    <source>
        <dbReference type="ARBA" id="ARBA00023098"/>
    </source>
</evidence>
<feature type="region of interest" description="Disordered" evidence="4">
    <location>
        <begin position="1"/>
        <end position="23"/>
    </location>
</feature>
<dbReference type="PANTHER" id="PTHR18896">
    <property type="entry name" value="PHOSPHOLIPASE D"/>
    <property type="match status" value="1"/>
</dbReference>
<evidence type="ECO:0000256" key="1">
    <source>
        <dbReference type="ARBA" id="ARBA00000798"/>
    </source>
</evidence>
<dbReference type="AlphaFoldDB" id="A0A7J6Q5J2"/>
<keyword evidence="3" id="KW-0443">Lipid metabolism</keyword>
<protein>
    <submittedName>
        <fullName evidence="5">Uncharacterized protein</fullName>
    </submittedName>
</protein>
<name>A0A7J6Q5J2_PEROL</name>
<reference evidence="5 6" key="1">
    <citation type="submission" date="2020-04" db="EMBL/GenBank/DDBJ databases">
        <title>Perkinsus olseni comparative genomics.</title>
        <authorList>
            <person name="Bogema D.R."/>
        </authorList>
    </citation>
    <scope>NUCLEOTIDE SEQUENCE [LARGE SCALE GENOMIC DNA]</scope>
    <source>
        <strain evidence="5">ATCC PRA-205</strain>
    </source>
</reference>
<dbReference type="Proteomes" id="UP000574390">
    <property type="component" value="Unassembled WGS sequence"/>
</dbReference>
<accession>A0A7J6Q5J2</accession>
<keyword evidence="2" id="KW-0677">Repeat</keyword>
<dbReference type="SUPFAM" id="SSF56024">
    <property type="entry name" value="Phospholipase D/nuclease"/>
    <property type="match status" value="1"/>
</dbReference>
<gene>
    <name evidence="5" type="ORF">FOZ62_008334</name>
</gene>
<feature type="non-terminal residue" evidence="5">
    <location>
        <position position="1"/>
    </location>
</feature>
<feature type="non-terminal residue" evidence="5">
    <location>
        <position position="200"/>
    </location>
</feature>
<evidence type="ECO:0000256" key="2">
    <source>
        <dbReference type="ARBA" id="ARBA00022737"/>
    </source>
</evidence>
<dbReference type="Gene3D" id="3.30.870.10">
    <property type="entry name" value="Endonuclease Chain A"/>
    <property type="match status" value="1"/>
</dbReference>
<evidence type="ECO:0000313" key="5">
    <source>
        <dbReference type="EMBL" id="KAF4703487.1"/>
    </source>
</evidence>
<organism evidence="5 6">
    <name type="scientific">Perkinsus olseni</name>
    <name type="common">Perkinsus atlanticus</name>
    <dbReference type="NCBI Taxonomy" id="32597"/>
    <lineage>
        <taxon>Eukaryota</taxon>
        <taxon>Sar</taxon>
        <taxon>Alveolata</taxon>
        <taxon>Perkinsozoa</taxon>
        <taxon>Perkinsea</taxon>
        <taxon>Perkinsida</taxon>
        <taxon>Perkinsidae</taxon>
        <taxon>Perkinsus</taxon>
    </lineage>
</organism>
<dbReference type="InterPro" id="IPR015679">
    <property type="entry name" value="PLipase_D_fam"/>
</dbReference>
<proteinExistence type="predicted"/>
<feature type="compositionally biased region" description="Gly residues" evidence="4">
    <location>
        <begin position="140"/>
        <end position="152"/>
    </location>
</feature>